<dbReference type="AlphaFoldDB" id="A0A9X3EDM3"/>
<comment type="similarity">
    <text evidence="3">Belongs to the nicotinamide ribonucleoside (NR) uptake permease (TC 4.B.1) family.</text>
</comment>
<evidence type="ECO:0000256" key="5">
    <source>
        <dbReference type="ARBA" id="ARBA00022448"/>
    </source>
</evidence>
<feature type="transmembrane region" description="Helical" evidence="10">
    <location>
        <begin position="157"/>
        <end position="173"/>
    </location>
</feature>
<keyword evidence="6" id="KW-1003">Cell membrane</keyword>
<evidence type="ECO:0000256" key="6">
    <source>
        <dbReference type="ARBA" id="ARBA00022475"/>
    </source>
</evidence>
<protein>
    <recommendedName>
        <fullName evidence="4">Nicotinamide riboside transporter PnuC</fullName>
    </recommendedName>
</protein>
<evidence type="ECO:0000256" key="2">
    <source>
        <dbReference type="ARBA" id="ARBA00004651"/>
    </source>
</evidence>
<organism evidence="11 12">
    <name type="scientific">Parathalassolituus penaei</name>
    <dbReference type="NCBI Taxonomy" id="2997323"/>
    <lineage>
        <taxon>Bacteria</taxon>
        <taxon>Pseudomonadati</taxon>
        <taxon>Pseudomonadota</taxon>
        <taxon>Gammaproteobacteria</taxon>
        <taxon>Oceanospirillales</taxon>
        <taxon>Oceanospirillaceae</taxon>
        <taxon>Parathalassolituus</taxon>
    </lineage>
</organism>
<dbReference type="Pfam" id="PF04973">
    <property type="entry name" value="NMN_transporter"/>
    <property type="match status" value="1"/>
</dbReference>
<evidence type="ECO:0000256" key="4">
    <source>
        <dbReference type="ARBA" id="ARBA00017522"/>
    </source>
</evidence>
<proteinExistence type="inferred from homology"/>
<feature type="transmembrane region" description="Helical" evidence="10">
    <location>
        <begin position="107"/>
        <end position="124"/>
    </location>
</feature>
<dbReference type="InterPro" id="IPR006419">
    <property type="entry name" value="NMN_transpt_PnuC"/>
</dbReference>
<evidence type="ECO:0000256" key="8">
    <source>
        <dbReference type="ARBA" id="ARBA00022989"/>
    </source>
</evidence>
<dbReference type="PANTHER" id="PTHR36122">
    <property type="entry name" value="NICOTINAMIDE RIBOSIDE TRANSPORTER PNUC"/>
    <property type="match status" value="1"/>
</dbReference>
<dbReference type="Proteomes" id="UP001150830">
    <property type="component" value="Unassembled WGS sequence"/>
</dbReference>
<evidence type="ECO:0000256" key="1">
    <source>
        <dbReference type="ARBA" id="ARBA00002672"/>
    </source>
</evidence>
<dbReference type="GO" id="GO:0005886">
    <property type="term" value="C:plasma membrane"/>
    <property type="evidence" value="ECO:0007669"/>
    <property type="project" value="UniProtKB-SubCell"/>
</dbReference>
<keyword evidence="5" id="KW-0813">Transport</keyword>
<evidence type="ECO:0000313" key="12">
    <source>
        <dbReference type="Proteomes" id="UP001150830"/>
    </source>
</evidence>
<keyword evidence="12" id="KW-1185">Reference proteome</keyword>
<dbReference type="GO" id="GO:0034257">
    <property type="term" value="F:nicotinamide riboside transmembrane transporter activity"/>
    <property type="evidence" value="ECO:0007669"/>
    <property type="project" value="InterPro"/>
</dbReference>
<name>A0A9X3EDM3_9GAMM</name>
<dbReference type="PANTHER" id="PTHR36122:SF2">
    <property type="entry name" value="NICOTINAMIDE RIBOSIDE TRANSPORTER PNUC"/>
    <property type="match status" value="1"/>
</dbReference>
<evidence type="ECO:0000313" key="11">
    <source>
        <dbReference type="EMBL" id="MCY0965672.1"/>
    </source>
</evidence>
<comment type="subcellular location">
    <subcellularLocation>
        <location evidence="2">Cell membrane</location>
        <topology evidence="2">Multi-pass membrane protein</topology>
    </subcellularLocation>
</comment>
<dbReference type="RefSeq" id="WP_283173885.1">
    <property type="nucleotide sequence ID" value="NZ_JAPNOA010000028.1"/>
</dbReference>
<evidence type="ECO:0000256" key="9">
    <source>
        <dbReference type="ARBA" id="ARBA00023136"/>
    </source>
</evidence>
<keyword evidence="8 10" id="KW-1133">Transmembrane helix</keyword>
<dbReference type="EMBL" id="JAPNOA010000028">
    <property type="protein sequence ID" value="MCY0965672.1"/>
    <property type="molecule type" value="Genomic_DNA"/>
</dbReference>
<dbReference type="NCBIfam" id="TIGR01528">
    <property type="entry name" value="NMN_trans_PnuC"/>
    <property type="match status" value="1"/>
</dbReference>
<reference evidence="11" key="1">
    <citation type="submission" date="2022-11" db="EMBL/GenBank/DDBJ databases">
        <title>Parathalassolutuus dongxingensis gen. nov., sp. nov., a novel member of family Oceanospirillaceae isolated from a coastal shrimp pond in Guangxi, China.</title>
        <authorList>
            <person name="Chen H."/>
        </authorList>
    </citation>
    <scope>NUCLEOTIDE SEQUENCE</scope>
    <source>
        <strain evidence="11">G-43</strain>
    </source>
</reference>
<feature type="transmembrane region" description="Helical" evidence="10">
    <location>
        <begin position="42"/>
        <end position="59"/>
    </location>
</feature>
<comment type="function">
    <text evidence="1">Required for nicotinamide riboside transport across the inner membrane.</text>
</comment>
<feature type="transmembrane region" description="Helical" evidence="10">
    <location>
        <begin position="13"/>
        <end position="35"/>
    </location>
</feature>
<sequence>MADQSVVLEAVQAAWQAMSVAEIIAVALGLAYLLLAMRQNNACWYAAFGSTAIFSWLFWDVSLVMESALNVYYLAMAVYGWWAWRHGQDSEHVSPLPITRWSWHQHLLAMTAMIGLTVCSGWLLEQFTGAARPWLDSFTTWGAVITTWMVTRKILENWLYWLVIDSAAIVLYVDRELYLTAVLMALYVILAITGWFLWLAEYRQQQNNESQERIWQQA</sequence>
<evidence type="ECO:0000256" key="10">
    <source>
        <dbReference type="SAM" id="Phobius"/>
    </source>
</evidence>
<comment type="caution">
    <text evidence="11">The sequence shown here is derived from an EMBL/GenBank/DDBJ whole genome shotgun (WGS) entry which is preliminary data.</text>
</comment>
<accession>A0A9X3EDM3</accession>
<feature type="transmembrane region" description="Helical" evidence="10">
    <location>
        <begin position="179"/>
        <end position="200"/>
    </location>
</feature>
<evidence type="ECO:0000256" key="3">
    <source>
        <dbReference type="ARBA" id="ARBA00006669"/>
    </source>
</evidence>
<keyword evidence="7 10" id="KW-0812">Transmembrane</keyword>
<evidence type="ECO:0000256" key="7">
    <source>
        <dbReference type="ARBA" id="ARBA00022692"/>
    </source>
</evidence>
<gene>
    <name evidence="11" type="primary">pnuC</name>
    <name evidence="11" type="ORF">OUO13_10770</name>
</gene>
<keyword evidence="9 10" id="KW-0472">Membrane</keyword>